<dbReference type="Proteomes" id="UP001203297">
    <property type="component" value="Unassembled WGS sequence"/>
</dbReference>
<evidence type="ECO:0000256" key="2">
    <source>
        <dbReference type="ARBA" id="ARBA00006617"/>
    </source>
</evidence>
<dbReference type="SUPFAM" id="SSF51735">
    <property type="entry name" value="NAD(P)-binding Rossmann-fold domains"/>
    <property type="match status" value="1"/>
</dbReference>
<dbReference type="Pfam" id="PF13460">
    <property type="entry name" value="NAD_binding_10"/>
    <property type="match status" value="1"/>
</dbReference>
<keyword evidence="5" id="KW-1185">Reference proteome</keyword>
<evidence type="ECO:0000313" key="4">
    <source>
        <dbReference type="EMBL" id="KAI0297452.1"/>
    </source>
</evidence>
<dbReference type="EMBL" id="WTXG01000037">
    <property type="protein sequence ID" value="KAI0297452.1"/>
    <property type="molecule type" value="Genomic_DNA"/>
</dbReference>
<dbReference type="Gene3D" id="3.40.50.720">
    <property type="entry name" value="NAD(P)-binding Rossmann-like Domain"/>
    <property type="match status" value="1"/>
</dbReference>
<feature type="domain" description="NAD(P)-binding" evidence="3">
    <location>
        <begin position="14"/>
        <end position="173"/>
    </location>
</feature>
<dbReference type="InterPro" id="IPR016040">
    <property type="entry name" value="NAD(P)-bd_dom"/>
</dbReference>
<dbReference type="PANTHER" id="PTHR14097">
    <property type="entry name" value="OXIDOREDUCTASE HTATIP2"/>
    <property type="match status" value="1"/>
</dbReference>
<comment type="similarity">
    <text evidence="2">Belongs to the FMP52 family.</text>
</comment>
<comment type="caution">
    <text evidence="4">The sequence shown here is derived from an EMBL/GenBank/DDBJ whole genome shotgun (WGS) entry which is preliminary data.</text>
</comment>
<gene>
    <name evidence="4" type="ORF">B0F90DRAFT_1739447</name>
</gene>
<reference evidence="4" key="1">
    <citation type="journal article" date="2022" name="New Phytol.">
        <title>Evolutionary transition to the ectomycorrhizal habit in the genomes of a hyperdiverse lineage of mushroom-forming fungi.</title>
        <authorList>
            <person name="Looney B."/>
            <person name="Miyauchi S."/>
            <person name="Morin E."/>
            <person name="Drula E."/>
            <person name="Courty P.E."/>
            <person name="Kohler A."/>
            <person name="Kuo A."/>
            <person name="LaButti K."/>
            <person name="Pangilinan J."/>
            <person name="Lipzen A."/>
            <person name="Riley R."/>
            <person name="Andreopoulos W."/>
            <person name="He G."/>
            <person name="Johnson J."/>
            <person name="Nolan M."/>
            <person name="Tritt A."/>
            <person name="Barry K.W."/>
            <person name="Grigoriev I.V."/>
            <person name="Nagy L.G."/>
            <person name="Hibbett D."/>
            <person name="Henrissat B."/>
            <person name="Matheny P.B."/>
            <person name="Labbe J."/>
            <person name="Martin F.M."/>
        </authorList>
    </citation>
    <scope>NUCLEOTIDE SEQUENCE</scope>
    <source>
        <strain evidence="4">BPL690</strain>
    </source>
</reference>
<name>A0AAD4QLX2_9AGAM</name>
<evidence type="ECO:0000256" key="1">
    <source>
        <dbReference type="ARBA" id="ARBA00004450"/>
    </source>
</evidence>
<dbReference type="InterPro" id="IPR036291">
    <property type="entry name" value="NAD(P)-bd_dom_sf"/>
</dbReference>
<sequence length="250" mass="28035">MSSSASPKSALILGATGQTGLHLLRELIASPTFTRVCEAGRRVTPKEDLPDLGENGNDKFEQKVIDFERLEEAELKEGNWDVVFITLGTTLKLAGSQENFTKIDKEYVVNAAKAAKVDKDQRLVYLSVVMADPKSRNFYPRSKGLTEQALAELGYKDTIVFRPGMLSNVQRAERRFSESIALGVTGILSWVSPRFQIDVRNAPPPSFPQRTQNVWLIALFFLRLTSSPKVFALPASKEPRGFQLVHRRRR</sequence>
<organism evidence="4 5">
    <name type="scientific">Multifurca ochricompacta</name>
    <dbReference type="NCBI Taxonomy" id="376703"/>
    <lineage>
        <taxon>Eukaryota</taxon>
        <taxon>Fungi</taxon>
        <taxon>Dikarya</taxon>
        <taxon>Basidiomycota</taxon>
        <taxon>Agaricomycotina</taxon>
        <taxon>Agaricomycetes</taxon>
        <taxon>Russulales</taxon>
        <taxon>Russulaceae</taxon>
        <taxon>Multifurca</taxon>
    </lineage>
</organism>
<dbReference type="GO" id="GO:0051170">
    <property type="term" value="P:import into nucleus"/>
    <property type="evidence" value="ECO:0007669"/>
    <property type="project" value="TreeGrafter"/>
</dbReference>
<proteinExistence type="inferred from homology"/>
<protein>
    <recommendedName>
        <fullName evidence="3">NAD(P)-binding domain-containing protein</fullName>
    </recommendedName>
</protein>
<evidence type="ECO:0000313" key="5">
    <source>
        <dbReference type="Proteomes" id="UP001203297"/>
    </source>
</evidence>
<evidence type="ECO:0000259" key="3">
    <source>
        <dbReference type="Pfam" id="PF13460"/>
    </source>
</evidence>
<comment type="subcellular location">
    <subcellularLocation>
        <location evidence="1">Mitochondrion outer membrane</location>
        <topology evidence="1">Peripheral membrane protein</topology>
    </subcellularLocation>
</comment>
<dbReference type="PANTHER" id="PTHR14097:SF7">
    <property type="entry name" value="OXIDOREDUCTASE HTATIP2"/>
    <property type="match status" value="1"/>
</dbReference>
<dbReference type="GO" id="GO:0005741">
    <property type="term" value="C:mitochondrial outer membrane"/>
    <property type="evidence" value="ECO:0007669"/>
    <property type="project" value="UniProtKB-SubCell"/>
</dbReference>
<dbReference type="AlphaFoldDB" id="A0AAD4QLX2"/>
<accession>A0AAD4QLX2</accession>